<dbReference type="EMBL" id="CM000784">
    <property type="protein sequence ID" value="AQK89977.1"/>
    <property type="molecule type" value="Genomic_DNA"/>
</dbReference>
<dbReference type="PANTHER" id="PTHR33064">
    <property type="entry name" value="POL PROTEIN"/>
    <property type="match status" value="1"/>
</dbReference>
<dbReference type="SUPFAM" id="SSF56672">
    <property type="entry name" value="DNA/RNA polymerases"/>
    <property type="match status" value="1"/>
</dbReference>
<dbReference type="InterPro" id="IPR043502">
    <property type="entry name" value="DNA/RNA_pol_sf"/>
</dbReference>
<gene>
    <name evidence="1" type="ORF">ZEAMMB73_Zm00001d008488</name>
</gene>
<evidence type="ECO:0000313" key="1">
    <source>
        <dbReference type="EMBL" id="AQK89977.1"/>
    </source>
</evidence>
<proteinExistence type="predicted"/>
<dbReference type="AlphaFoldDB" id="A0A1D6FD75"/>
<dbReference type="Gene3D" id="3.30.70.270">
    <property type="match status" value="2"/>
</dbReference>
<protein>
    <submittedName>
        <fullName evidence="1">Cysteine-rich receptor-like protein kinase 37</fullName>
    </submittedName>
</protein>
<dbReference type="GO" id="GO:0016301">
    <property type="term" value="F:kinase activity"/>
    <property type="evidence" value="ECO:0007669"/>
    <property type="project" value="UniProtKB-KW"/>
</dbReference>
<keyword evidence="1" id="KW-0675">Receptor</keyword>
<dbReference type="InterPro" id="IPR043128">
    <property type="entry name" value="Rev_trsase/Diguanyl_cyclase"/>
</dbReference>
<keyword evidence="1" id="KW-0808">Transferase</keyword>
<accession>A0A1D6FD75</accession>
<name>A0A1D6FD75_MAIZE</name>
<organism evidence="1">
    <name type="scientific">Zea mays</name>
    <name type="common">Maize</name>
    <dbReference type="NCBI Taxonomy" id="4577"/>
    <lineage>
        <taxon>Eukaryota</taxon>
        <taxon>Viridiplantae</taxon>
        <taxon>Streptophyta</taxon>
        <taxon>Embryophyta</taxon>
        <taxon>Tracheophyta</taxon>
        <taxon>Spermatophyta</taxon>
        <taxon>Magnoliopsida</taxon>
        <taxon>Liliopsida</taxon>
        <taxon>Poales</taxon>
        <taxon>Poaceae</taxon>
        <taxon>PACMAD clade</taxon>
        <taxon>Panicoideae</taxon>
        <taxon>Andropogonodae</taxon>
        <taxon>Andropogoneae</taxon>
        <taxon>Tripsacinae</taxon>
        <taxon>Zea</taxon>
    </lineage>
</organism>
<dbReference type="PANTHER" id="PTHR33064:SF37">
    <property type="entry name" value="RIBONUCLEASE H"/>
    <property type="match status" value="1"/>
</dbReference>
<sequence>MLFGLMNTPSTFQALINEVLKSYIRKFVLVFFDASSSASSWVDHLQHVKQAFQLLWTHKCSKCLFGTHMVAYLGHVFSSNGVAMDPAKIEAVEAWPSPKSLRALRGFLGLIGYYRKFIAGYGMVAVPLTALLKQV</sequence>
<reference evidence="1" key="1">
    <citation type="submission" date="2015-12" db="EMBL/GenBank/DDBJ databases">
        <title>Update maize B73 reference genome by single molecule sequencing technologies.</title>
        <authorList>
            <consortium name="Maize Genome Sequencing Project"/>
            <person name="Ware D."/>
        </authorList>
    </citation>
    <scope>NUCLEOTIDE SEQUENCE</scope>
    <source>
        <tissue evidence="1">Seedling</tissue>
    </source>
</reference>
<dbReference type="InterPro" id="IPR051320">
    <property type="entry name" value="Viral_Replic_Matur_Polypro"/>
</dbReference>
<keyword evidence="1" id="KW-0418">Kinase</keyword>